<organism evidence="2 3">
    <name type="scientific">Microcella daejeonensis</name>
    <dbReference type="NCBI Taxonomy" id="2994971"/>
    <lineage>
        <taxon>Bacteria</taxon>
        <taxon>Bacillati</taxon>
        <taxon>Actinomycetota</taxon>
        <taxon>Actinomycetes</taxon>
        <taxon>Micrococcales</taxon>
        <taxon>Microbacteriaceae</taxon>
        <taxon>Microcella</taxon>
    </lineage>
</organism>
<dbReference type="Gene3D" id="3.30.420.40">
    <property type="match status" value="1"/>
</dbReference>
<keyword evidence="2" id="KW-0808">Transferase</keyword>
<sequence>MLLAIDTSAGTAVAIVDDDGRMLASRSTPDTRRHAEVIGPFLAEVLAEAGVAHAGVAHAGAAHAGGAALTGVVAGIGPGPFTGLRVGIAAARAVALARGLPLHAVPSHDAVALAQVVGGVAAGRFAVVTDARRREVAVTVYTAQLPVPVVLEPPHLIARAAFVPAHDVPAFEVAEIPAVELARVAQARLAAGIRLPEAAPLYLRAPDVTLSSPKRVTG</sequence>
<dbReference type="InterPro" id="IPR000905">
    <property type="entry name" value="Gcp-like_dom"/>
</dbReference>
<name>A0A9E8S7B6_9MICO</name>
<evidence type="ECO:0000313" key="2">
    <source>
        <dbReference type="EMBL" id="WAB80285.1"/>
    </source>
</evidence>
<dbReference type="GO" id="GO:0061711">
    <property type="term" value="F:tRNA N(6)-L-threonylcarbamoyladenine synthase activity"/>
    <property type="evidence" value="ECO:0007669"/>
    <property type="project" value="UniProtKB-EC"/>
</dbReference>
<accession>A0A9E8S7B6</accession>
<gene>
    <name evidence="2" type="primary">tsaB</name>
    <name evidence="2" type="ORF">OVN18_06765</name>
</gene>
<dbReference type="RefSeq" id="WP_267779964.1">
    <property type="nucleotide sequence ID" value="NZ_CP113089.1"/>
</dbReference>
<dbReference type="Pfam" id="PF00814">
    <property type="entry name" value="TsaD"/>
    <property type="match status" value="1"/>
</dbReference>
<dbReference type="KEGG" id="mdb:OVN18_06765"/>
<dbReference type="SUPFAM" id="SSF53067">
    <property type="entry name" value="Actin-like ATPase domain"/>
    <property type="match status" value="1"/>
</dbReference>
<dbReference type="InterPro" id="IPR043129">
    <property type="entry name" value="ATPase_NBD"/>
</dbReference>
<keyword evidence="2" id="KW-0012">Acyltransferase</keyword>
<feature type="domain" description="Gcp-like" evidence="1">
    <location>
        <begin position="32"/>
        <end position="139"/>
    </location>
</feature>
<dbReference type="Proteomes" id="UP001164706">
    <property type="component" value="Chromosome"/>
</dbReference>
<evidence type="ECO:0000259" key="1">
    <source>
        <dbReference type="Pfam" id="PF00814"/>
    </source>
</evidence>
<dbReference type="EC" id="2.3.1.234" evidence="2"/>
<dbReference type="AlphaFoldDB" id="A0A9E8S7B6"/>
<protein>
    <submittedName>
        <fullName evidence="2">tRNA (Adenosine(37)-N6)-threonylcarbamoyltransferase complex dimerization subunit type 1 TsaB</fullName>
        <ecNumber evidence="2">2.3.1.234</ecNumber>
    </submittedName>
</protein>
<reference evidence="2" key="1">
    <citation type="submission" date="2022-11" db="EMBL/GenBank/DDBJ databases">
        <title>Description of Microcella daejonensis nov. sp, isolated from riverside soil.</title>
        <authorList>
            <person name="Molina K.M."/>
            <person name="Kim S.B."/>
        </authorList>
    </citation>
    <scope>NUCLEOTIDE SEQUENCE</scope>
    <source>
        <strain evidence="2">MMS21-STM12</strain>
    </source>
</reference>
<evidence type="ECO:0000313" key="3">
    <source>
        <dbReference type="Proteomes" id="UP001164706"/>
    </source>
</evidence>
<keyword evidence="3" id="KW-1185">Reference proteome</keyword>
<dbReference type="EMBL" id="CP113089">
    <property type="protein sequence ID" value="WAB80285.1"/>
    <property type="molecule type" value="Genomic_DNA"/>
</dbReference>
<dbReference type="NCBIfam" id="TIGR03725">
    <property type="entry name" value="T6A_YeaZ"/>
    <property type="match status" value="1"/>
</dbReference>
<dbReference type="InterPro" id="IPR022496">
    <property type="entry name" value="T6A_TsaB"/>
</dbReference>
<dbReference type="GO" id="GO:0002949">
    <property type="term" value="P:tRNA threonylcarbamoyladenosine modification"/>
    <property type="evidence" value="ECO:0007669"/>
    <property type="project" value="InterPro"/>
</dbReference>
<proteinExistence type="predicted"/>